<evidence type="ECO:0000259" key="9">
    <source>
        <dbReference type="Pfam" id="PF01343"/>
    </source>
</evidence>
<dbReference type="SUPFAM" id="SSF52096">
    <property type="entry name" value="ClpP/crotonase"/>
    <property type="match status" value="2"/>
</dbReference>
<accession>A0A1A7P0B3</accession>
<keyword evidence="6 8" id="KW-0472">Membrane</keyword>
<feature type="active site" description="Nucleophile" evidence="7">
    <location>
        <position position="414"/>
    </location>
</feature>
<comment type="subcellular location">
    <subcellularLocation>
        <location evidence="1">Membrane</location>
    </subcellularLocation>
</comment>
<name>A0A1A7P0B3_9PAST</name>
<feature type="transmembrane region" description="Helical" evidence="8">
    <location>
        <begin position="26"/>
        <end position="47"/>
    </location>
</feature>
<feature type="domain" description="Peptidase S49" evidence="9">
    <location>
        <begin position="398"/>
        <end position="541"/>
    </location>
</feature>
<dbReference type="GO" id="GO:0008236">
    <property type="term" value="F:serine-type peptidase activity"/>
    <property type="evidence" value="ECO:0007669"/>
    <property type="project" value="UniProtKB-KW"/>
</dbReference>
<keyword evidence="8" id="KW-1133">Transmembrane helix</keyword>
<dbReference type="OrthoDB" id="9764363at2"/>
<evidence type="ECO:0000256" key="3">
    <source>
        <dbReference type="ARBA" id="ARBA00022670"/>
    </source>
</evidence>
<dbReference type="PIRSF" id="PIRSF001217">
    <property type="entry name" value="Protease_4_SppA"/>
    <property type="match status" value="1"/>
</dbReference>
<dbReference type="GO" id="GO:0006465">
    <property type="term" value="P:signal peptide processing"/>
    <property type="evidence" value="ECO:0007669"/>
    <property type="project" value="InterPro"/>
</dbReference>
<comment type="caution">
    <text evidence="10">The sequence shown here is derived from an EMBL/GenBank/DDBJ whole genome shotgun (WGS) entry which is preliminary data.</text>
</comment>
<dbReference type="AlphaFoldDB" id="A0A1A7P0B3"/>
<evidence type="ECO:0000256" key="2">
    <source>
        <dbReference type="ARBA" id="ARBA00008683"/>
    </source>
</evidence>
<evidence type="ECO:0000256" key="7">
    <source>
        <dbReference type="PIRSR" id="PIRSR001217-1"/>
    </source>
</evidence>
<keyword evidence="8" id="KW-0812">Transmembrane</keyword>
<dbReference type="CDD" id="cd07018">
    <property type="entry name" value="S49_SppA_67K_type"/>
    <property type="match status" value="1"/>
</dbReference>
<keyword evidence="11" id="KW-1185">Reference proteome</keyword>
<dbReference type="InterPro" id="IPR047272">
    <property type="entry name" value="S49_SppA_C"/>
</dbReference>
<evidence type="ECO:0000256" key="8">
    <source>
        <dbReference type="SAM" id="Phobius"/>
    </source>
</evidence>
<comment type="similarity">
    <text evidence="2">Belongs to the peptidase S49 family.</text>
</comment>
<dbReference type="RefSeq" id="WP_066106378.1">
    <property type="nucleotide sequence ID" value="NZ_JTJL01000014.1"/>
</dbReference>
<feature type="active site" description="Proton donor/acceptor" evidence="7">
    <location>
        <position position="208"/>
    </location>
</feature>
<keyword evidence="4" id="KW-0378">Hydrolase</keyword>
<dbReference type="NCBIfam" id="TIGR00706">
    <property type="entry name" value="SppA_dom"/>
    <property type="match status" value="1"/>
</dbReference>
<keyword evidence="5" id="KW-0720">Serine protease</keyword>
<keyword evidence="3 10" id="KW-0645">Protease</keyword>
<evidence type="ECO:0000256" key="4">
    <source>
        <dbReference type="ARBA" id="ARBA00022801"/>
    </source>
</evidence>
<dbReference type="GO" id="GO:0016020">
    <property type="term" value="C:membrane"/>
    <property type="evidence" value="ECO:0007669"/>
    <property type="project" value="UniProtKB-SubCell"/>
</dbReference>
<gene>
    <name evidence="10" type="ORF">QS62_04170</name>
</gene>
<dbReference type="PATRIC" id="fig|505341.3.peg.843"/>
<dbReference type="Pfam" id="PF01343">
    <property type="entry name" value="Peptidase_S49"/>
    <property type="match status" value="2"/>
</dbReference>
<dbReference type="Proteomes" id="UP000092649">
    <property type="component" value="Unassembled WGS sequence"/>
</dbReference>
<sequence length="627" mass="69617">MNFLKVIKVLAILRFIWQALNFCRRVLMNIVFLLFTMILFLAIGIVANNKNSQPIPQGALRLNLDGFLADNREENSELKALLNNLQQQSMPEKISTFDVVHAISQAADDEKIKGIVLDLNGFSGGDLPSITFVGKALQQFKESGKPVVAIADSYSQNQYILASYADKIYLHTQGQVELTGLSGQHFYYKSLLDKIDAQPHIFRVGTYKSAVEPLLRDDMSEEARQNATQWLNAMWKNIQTTVSENRHLKAENIFPDTAHFLQQLTTLKGDLTQYALQQKLVTTVTSRYQLEDELKKQFGEDKEKSYQHIDLTDYLSVLPDYETDNVGKSNIAIVRVEGAIVDGESDSEENTAGGDTIARLLRNAANDDSVKAVVLRINSPGGSAAASEIIREEVDHLQKLGKPVIVSMGGMAASGGYWIASTADHIVADKNTITGSIGIFAAFITLEKSLQNLGIHSDGVETSPLANMSPFTELSKEYADVIQLSIEHGYDQFISLVARGRNIDKAEVDKIAQGRVWLGQDALKHHLVDTIGDFDTAVDLAYQTILDKDKKINDHDIGIIWLSDQDNQGILSLLMKKTSSLQSYLGQALGLNNLPQTRQLRQQLGVLTQFTDPKGQYLYCLNCQALY</sequence>
<reference evidence="10 11" key="1">
    <citation type="submission" date="2014-11" db="EMBL/GenBank/DDBJ databases">
        <title>Pan-genome of Gallibacterium spp.</title>
        <authorList>
            <person name="Kudirkiene E."/>
            <person name="Bojesen A.M."/>
        </authorList>
    </citation>
    <scope>NUCLEOTIDE SEQUENCE [LARGE SCALE GENOMIC DNA]</scope>
    <source>
        <strain evidence="10 11">F150</strain>
    </source>
</reference>
<dbReference type="Gene3D" id="6.20.330.10">
    <property type="match status" value="1"/>
</dbReference>
<dbReference type="EMBL" id="JTJL01000014">
    <property type="protein sequence ID" value="OBW95191.1"/>
    <property type="molecule type" value="Genomic_DNA"/>
</dbReference>
<dbReference type="CDD" id="cd07023">
    <property type="entry name" value="S49_Sppa_N_C"/>
    <property type="match status" value="1"/>
</dbReference>
<feature type="domain" description="Peptidase S49" evidence="9">
    <location>
        <begin position="140"/>
        <end position="292"/>
    </location>
</feature>
<organism evidence="10 11">
    <name type="scientific">Gallibacterium salpingitidis</name>
    <dbReference type="NCBI Taxonomy" id="505341"/>
    <lineage>
        <taxon>Bacteria</taxon>
        <taxon>Pseudomonadati</taxon>
        <taxon>Pseudomonadota</taxon>
        <taxon>Gammaproteobacteria</taxon>
        <taxon>Pasteurellales</taxon>
        <taxon>Pasteurellaceae</taxon>
        <taxon>Gallibacterium</taxon>
    </lineage>
</organism>
<evidence type="ECO:0000313" key="10">
    <source>
        <dbReference type="EMBL" id="OBW95191.1"/>
    </source>
</evidence>
<evidence type="ECO:0000313" key="11">
    <source>
        <dbReference type="Proteomes" id="UP000092649"/>
    </source>
</evidence>
<dbReference type="PANTHER" id="PTHR33209:SF1">
    <property type="entry name" value="PEPTIDASE S49 DOMAIN-CONTAINING PROTEIN"/>
    <property type="match status" value="1"/>
</dbReference>
<evidence type="ECO:0000256" key="1">
    <source>
        <dbReference type="ARBA" id="ARBA00004370"/>
    </source>
</evidence>
<protein>
    <submittedName>
        <fullName evidence="10">Protease</fullName>
    </submittedName>
</protein>
<evidence type="ECO:0000256" key="5">
    <source>
        <dbReference type="ARBA" id="ARBA00022825"/>
    </source>
</evidence>
<evidence type="ECO:0000256" key="6">
    <source>
        <dbReference type="ARBA" id="ARBA00023136"/>
    </source>
</evidence>
<proteinExistence type="inferred from homology"/>
<dbReference type="InterPro" id="IPR029045">
    <property type="entry name" value="ClpP/crotonase-like_dom_sf"/>
</dbReference>
<dbReference type="PANTHER" id="PTHR33209">
    <property type="entry name" value="PROTEASE 4"/>
    <property type="match status" value="1"/>
</dbReference>
<dbReference type="Gene3D" id="3.90.226.10">
    <property type="entry name" value="2-enoyl-CoA Hydratase, Chain A, domain 1"/>
    <property type="match status" value="3"/>
</dbReference>
<dbReference type="NCBIfam" id="TIGR00705">
    <property type="entry name" value="SppA_67K"/>
    <property type="match status" value="1"/>
</dbReference>
<dbReference type="InterPro" id="IPR002142">
    <property type="entry name" value="Peptidase_S49"/>
</dbReference>
<dbReference type="InterPro" id="IPR004635">
    <property type="entry name" value="Pept_S49_SppA"/>
</dbReference>
<dbReference type="InterPro" id="IPR047217">
    <property type="entry name" value="S49_SppA_67K_type_N"/>
</dbReference>
<dbReference type="InterPro" id="IPR004634">
    <property type="entry name" value="Pept_S49_pIV"/>
</dbReference>